<dbReference type="STRING" id="1423750.FC89_GL001077"/>
<evidence type="ECO:0000256" key="6">
    <source>
        <dbReference type="ARBA" id="ARBA00022741"/>
    </source>
</evidence>
<dbReference type="PANTHER" id="PTHR43297">
    <property type="entry name" value="OLIGOPEPTIDE TRANSPORT ATP-BINDING PROTEIN APPD"/>
    <property type="match status" value="1"/>
</dbReference>
<evidence type="ECO:0000256" key="3">
    <source>
        <dbReference type="ARBA" id="ARBA00022448"/>
    </source>
</evidence>
<dbReference type="AlphaFoldDB" id="A0A0R1VLH7"/>
<dbReference type="Gene3D" id="3.40.50.300">
    <property type="entry name" value="P-loop containing nucleotide triphosphate hydrolases"/>
    <property type="match status" value="1"/>
</dbReference>
<dbReference type="PROSITE" id="PS00211">
    <property type="entry name" value="ABC_TRANSPORTER_1"/>
    <property type="match status" value="1"/>
</dbReference>
<evidence type="ECO:0000256" key="9">
    <source>
        <dbReference type="ARBA" id="ARBA00023136"/>
    </source>
</evidence>
<dbReference type="GeneID" id="98319098"/>
<keyword evidence="12" id="KW-1185">Reference proteome</keyword>
<dbReference type="GO" id="GO:0005524">
    <property type="term" value="F:ATP binding"/>
    <property type="evidence" value="ECO:0007669"/>
    <property type="project" value="UniProtKB-KW"/>
</dbReference>
<reference evidence="11 12" key="1">
    <citation type="journal article" date="2015" name="Genome Announc.">
        <title>Expanding the biotechnology potential of lactobacilli through comparative genomics of 213 strains and associated genera.</title>
        <authorList>
            <person name="Sun Z."/>
            <person name="Harris H.M."/>
            <person name="McCann A."/>
            <person name="Guo C."/>
            <person name="Argimon S."/>
            <person name="Zhang W."/>
            <person name="Yang X."/>
            <person name="Jeffery I.B."/>
            <person name="Cooney J.C."/>
            <person name="Kagawa T.F."/>
            <person name="Liu W."/>
            <person name="Song Y."/>
            <person name="Salvetti E."/>
            <person name="Wrobel A."/>
            <person name="Rasinkangas P."/>
            <person name="Parkhill J."/>
            <person name="Rea M.C."/>
            <person name="O'Sullivan O."/>
            <person name="Ritari J."/>
            <person name="Douillard F.P."/>
            <person name="Paul Ross R."/>
            <person name="Yang R."/>
            <person name="Briner A.E."/>
            <person name="Felis G.E."/>
            <person name="de Vos W.M."/>
            <person name="Barrangou R."/>
            <person name="Klaenhammer T.R."/>
            <person name="Caufield P.W."/>
            <person name="Cui Y."/>
            <person name="Zhang H."/>
            <person name="O'Toole P.W."/>
        </authorList>
    </citation>
    <scope>NUCLEOTIDE SEQUENCE [LARGE SCALE GENOMIC DNA]</scope>
    <source>
        <strain evidence="11 12">DSM 18630</strain>
    </source>
</reference>
<dbReference type="InterPro" id="IPR003593">
    <property type="entry name" value="AAA+_ATPase"/>
</dbReference>
<keyword evidence="5" id="KW-0997">Cell inner membrane</keyword>
<dbReference type="EMBL" id="AZGB01000016">
    <property type="protein sequence ID" value="KRM06207.1"/>
    <property type="molecule type" value="Genomic_DNA"/>
</dbReference>
<evidence type="ECO:0000313" key="11">
    <source>
        <dbReference type="EMBL" id="KRM06207.1"/>
    </source>
</evidence>
<keyword evidence="9" id="KW-0472">Membrane</keyword>
<sequence>MLTSPSLIEVKNLSISKERQHQLIINNVNFAIKQGEVFCLVGKSGAGKSMIAKSILRLLPYNLQCSVTGKIIFAGQSLFELSHRQMLKLRGQSIGMIFQDSFGALNPVYKIKVQMADVFHKADPKISKRMIHERSLELLKQVDIEQPEKVLKQYPFELSGGMCQRIMIAITLIQHPRLLIADEPTTSLDVITQKKILNVLLRLNKKLRMSILFITHDLGIVHQIADRIGVIENGHIIEIQECNALFQNPQASYTQKLLANILRVPAMEEEYDTKD</sequence>
<gene>
    <name evidence="11" type="ORF">FC89_GL001077</name>
</gene>
<dbReference type="Pfam" id="PF00005">
    <property type="entry name" value="ABC_tran"/>
    <property type="match status" value="1"/>
</dbReference>
<keyword evidence="6" id="KW-0547">Nucleotide-binding</keyword>
<dbReference type="RefSeq" id="WP_057871819.1">
    <property type="nucleotide sequence ID" value="NZ_AZGB01000016.1"/>
</dbReference>
<evidence type="ECO:0000256" key="1">
    <source>
        <dbReference type="ARBA" id="ARBA00004202"/>
    </source>
</evidence>
<feature type="domain" description="ABC transporter" evidence="10">
    <location>
        <begin position="10"/>
        <end position="258"/>
    </location>
</feature>
<protein>
    <submittedName>
        <fullName evidence="11">Peptide ABC transporter, ATP-binding protein</fullName>
    </submittedName>
</protein>
<dbReference type="PATRIC" id="fig|1423750.3.peg.1102"/>
<dbReference type="InterPro" id="IPR027417">
    <property type="entry name" value="P-loop_NTPase"/>
</dbReference>
<evidence type="ECO:0000256" key="4">
    <source>
        <dbReference type="ARBA" id="ARBA00022475"/>
    </source>
</evidence>
<keyword evidence="8" id="KW-1278">Translocase</keyword>
<dbReference type="GO" id="GO:0016887">
    <property type="term" value="F:ATP hydrolysis activity"/>
    <property type="evidence" value="ECO:0007669"/>
    <property type="project" value="InterPro"/>
</dbReference>
<dbReference type="OrthoDB" id="9806285at2"/>
<comment type="subcellular location">
    <subcellularLocation>
        <location evidence="1">Cell membrane</location>
        <topology evidence="1">Peripheral membrane protein</topology>
    </subcellularLocation>
</comment>
<accession>A0A0R1VLH7</accession>
<dbReference type="PANTHER" id="PTHR43297:SF14">
    <property type="entry name" value="ATPASE AAA-TYPE CORE DOMAIN-CONTAINING PROTEIN"/>
    <property type="match status" value="1"/>
</dbReference>
<dbReference type="SUPFAM" id="SSF52540">
    <property type="entry name" value="P-loop containing nucleoside triphosphate hydrolases"/>
    <property type="match status" value="1"/>
</dbReference>
<keyword evidence="4" id="KW-1003">Cell membrane</keyword>
<dbReference type="GO" id="GO:0005886">
    <property type="term" value="C:plasma membrane"/>
    <property type="evidence" value="ECO:0007669"/>
    <property type="project" value="UniProtKB-SubCell"/>
</dbReference>
<proteinExistence type="inferred from homology"/>
<evidence type="ECO:0000256" key="7">
    <source>
        <dbReference type="ARBA" id="ARBA00022840"/>
    </source>
</evidence>
<evidence type="ECO:0000313" key="12">
    <source>
        <dbReference type="Proteomes" id="UP000051451"/>
    </source>
</evidence>
<dbReference type="CDD" id="cd03257">
    <property type="entry name" value="ABC_NikE_OppD_transporters"/>
    <property type="match status" value="1"/>
</dbReference>
<evidence type="ECO:0000256" key="8">
    <source>
        <dbReference type="ARBA" id="ARBA00022967"/>
    </source>
</evidence>
<evidence type="ECO:0000256" key="5">
    <source>
        <dbReference type="ARBA" id="ARBA00022519"/>
    </source>
</evidence>
<evidence type="ECO:0000256" key="2">
    <source>
        <dbReference type="ARBA" id="ARBA00005417"/>
    </source>
</evidence>
<dbReference type="InterPro" id="IPR017871">
    <property type="entry name" value="ABC_transporter-like_CS"/>
</dbReference>
<evidence type="ECO:0000259" key="10">
    <source>
        <dbReference type="PROSITE" id="PS50893"/>
    </source>
</evidence>
<comment type="similarity">
    <text evidence="2">Belongs to the ABC transporter superfamily.</text>
</comment>
<dbReference type="SMART" id="SM00382">
    <property type="entry name" value="AAA"/>
    <property type="match status" value="1"/>
</dbReference>
<name>A0A0R1VLH7_9LACO</name>
<keyword evidence="3" id="KW-0813">Transport</keyword>
<dbReference type="Proteomes" id="UP000051451">
    <property type="component" value="Unassembled WGS sequence"/>
</dbReference>
<keyword evidence="7 11" id="KW-0067">ATP-binding</keyword>
<comment type="caution">
    <text evidence="11">The sequence shown here is derived from an EMBL/GenBank/DDBJ whole genome shotgun (WGS) entry which is preliminary data.</text>
</comment>
<dbReference type="InterPro" id="IPR003439">
    <property type="entry name" value="ABC_transporter-like_ATP-bd"/>
</dbReference>
<dbReference type="PROSITE" id="PS50893">
    <property type="entry name" value="ABC_TRANSPORTER_2"/>
    <property type="match status" value="1"/>
</dbReference>
<dbReference type="InterPro" id="IPR050388">
    <property type="entry name" value="ABC_Ni/Peptide_Import"/>
</dbReference>
<organism evidence="11 12">
    <name type="scientific">Liquorilactobacillus ghanensis DSM 18630</name>
    <dbReference type="NCBI Taxonomy" id="1423750"/>
    <lineage>
        <taxon>Bacteria</taxon>
        <taxon>Bacillati</taxon>
        <taxon>Bacillota</taxon>
        <taxon>Bacilli</taxon>
        <taxon>Lactobacillales</taxon>
        <taxon>Lactobacillaceae</taxon>
        <taxon>Liquorilactobacillus</taxon>
    </lineage>
</organism>